<protein>
    <submittedName>
        <fullName evidence="2">Reticulon-1</fullName>
    </submittedName>
</protein>
<dbReference type="AlphaFoldDB" id="A0A4D9E8P9"/>
<gene>
    <name evidence="2" type="ORF">DR999_PMT10916</name>
</gene>
<evidence type="ECO:0000313" key="2">
    <source>
        <dbReference type="EMBL" id="TFK06307.1"/>
    </source>
</evidence>
<dbReference type="EMBL" id="QXTE01000097">
    <property type="protein sequence ID" value="TFK06307.1"/>
    <property type="molecule type" value="Genomic_DNA"/>
</dbReference>
<feature type="transmembrane region" description="Helical" evidence="1">
    <location>
        <begin position="41"/>
        <end position="70"/>
    </location>
</feature>
<reference evidence="2 3" key="2">
    <citation type="submission" date="2019-04" db="EMBL/GenBank/DDBJ databases">
        <title>The genome sequence of big-headed turtle.</title>
        <authorList>
            <person name="Gong S."/>
        </authorList>
    </citation>
    <scope>NUCLEOTIDE SEQUENCE [LARGE SCALE GENOMIC DNA]</scope>
    <source>
        <strain evidence="2">DO16091913</strain>
        <tissue evidence="2">Muscle</tissue>
    </source>
</reference>
<accession>A0A4D9E8P9</accession>
<keyword evidence="1" id="KW-0472">Membrane</keyword>
<evidence type="ECO:0000256" key="1">
    <source>
        <dbReference type="SAM" id="Phobius"/>
    </source>
</evidence>
<dbReference type="OrthoDB" id="551896at2759"/>
<reference evidence="2 3" key="1">
    <citation type="submission" date="2019-04" db="EMBL/GenBank/DDBJ databases">
        <title>Draft genome of the big-headed turtle Platysternon megacephalum.</title>
        <authorList>
            <person name="Gong S."/>
        </authorList>
    </citation>
    <scope>NUCLEOTIDE SEQUENCE [LARGE SCALE GENOMIC DNA]</scope>
    <source>
        <strain evidence="2">DO16091913</strain>
        <tissue evidence="2">Muscle</tissue>
    </source>
</reference>
<keyword evidence="1" id="KW-1133">Transmembrane helix</keyword>
<organism evidence="2 3">
    <name type="scientific">Platysternon megacephalum</name>
    <name type="common">big-headed turtle</name>
    <dbReference type="NCBI Taxonomy" id="55544"/>
    <lineage>
        <taxon>Eukaryota</taxon>
        <taxon>Metazoa</taxon>
        <taxon>Chordata</taxon>
        <taxon>Craniata</taxon>
        <taxon>Vertebrata</taxon>
        <taxon>Euteleostomi</taxon>
        <taxon>Archelosauria</taxon>
        <taxon>Testudinata</taxon>
        <taxon>Testudines</taxon>
        <taxon>Cryptodira</taxon>
        <taxon>Durocryptodira</taxon>
        <taxon>Testudinoidea</taxon>
        <taxon>Platysternidae</taxon>
        <taxon>Platysternon</taxon>
    </lineage>
</organism>
<keyword evidence="3" id="KW-1185">Reference proteome</keyword>
<proteinExistence type="predicted"/>
<evidence type="ECO:0000313" key="3">
    <source>
        <dbReference type="Proteomes" id="UP000297703"/>
    </source>
</evidence>
<comment type="caution">
    <text evidence="2">The sequence shown here is derived from an EMBL/GenBank/DDBJ whole genome shotgun (WGS) entry which is preliminary data.</text>
</comment>
<keyword evidence="1" id="KW-0812">Transmembrane</keyword>
<sequence>MSLLDELTCFPLWKIMYHFILTRLGFCCTDLEEGRTDHGNIVFITVCFSWHYVGALLLIATNYAIVYWYVVRLGMGRIVGCAYITETSQDLYLLWLTDTQFSKFH</sequence>
<dbReference type="Proteomes" id="UP000297703">
    <property type="component" value="Unassembled WGS sequence"/>
</dbReference>
<name>A0A4D9E8P9_9SAUR</name>